<dbReference type="PANTHER" id="PTHR43377:SF1">
    <property type="entry name" value="BILIVERDIN REDUCTASE A"/>
    <property type="match status" value="1"/>
</dbReference>
<dbReference type="GO" id="GO:0000166">
    <property type="term" value="F:nucleotide binding"/>
    <property type="evidence" value="ECO:0007669"/>
    <property type="project" value="InterPro"/>
</dbReference>
<gene>
    <name evidence="3" type="ORF">METZ01_LOCUS236308</name>
</gene>
<dbReference type="Pfam" id="PF01408">
    <property type="entry name" value="GFO_IDH_MocA"/>
    <property type="match status" value="1"/>
</dbReference>
<dbReference type="InterPro" id="IPR036291">
    <property type="entry name" value="NAD(P)-bd_dom_sf"/>
</dbReference>
<evidence type="ECO:0008006" key="4">
    <source>
        <dbReference type="Google" id="ProtNLM"/>
    </source>
</evidence>
<evidence type="ECO:0000313" key="3">
    <source>
        <dbReference type="EMBL" id="SVB83454.1"/>
    </source>
</evidence>
<dbReference type="AlphaFoldDB" id="A0A382H834"/>
<protein>
    <recommendedName>
        <fullName evidence="4">Gfo/Idh/MocA-like oxidoreductase N-terminal domain-containing protein</fullName>
    </recommendedName>
</protein>
<sequence length="280" mass="32855">MKKIKIIVVGVGPRGINWLKVIKRSSIVELLGVCDLEQKTKKKLKLIGLSNIPFYTNLKKSIIELRPEIVLLSTPPFNRMKDIKICASFKLPILVEKPLAINIKEAKKIVDYMINKKLLLMVGLNFRYLPVTQKFKKLLDKKIVGKPAYAKFIYERWRDGKLKHLNKYPLVMKHPMLWEQSIHHFDLIRYIYKSDVKTVYALTWNPSWSMYKHDTNVSALLELKNGMVVNYLGTWQGNCKKFNFEWRTECDKGTIIQKDQFSDLYYNKKDSSKLIKVSLK</sequence>
<dbReference type="InterPro" id="IPR055170">
    <property type="entry name" value="GFO_IDH_MocA-like_dom"/>
</dbReference>
<name>A0A382H834_9ZZZZ</name>
<feature type="non-terminal residue" evidence="3">
    <location>
        <position position="280"/>
    </location>
</feature>
<dbReference type="InterPro" id="IPR051450">
    <property type="entry name" value="Gfo/Idh/MocA_Oxidoreductases"/>
</dbReference>
<dbReference type="SUPFAM" id="SSF51735">
    <property type="entry name" value="NAD(P)-binding Rossmann-fold domains"/>
    <property type="match status" value="1"/>
</dbReference>
<evidence type="ECO:0000259" key="2">
    <source>
        <dbReference type="Pfam" id="PF22725"/>
    </source>
</evidence>
<evidence type="ECO:0000259" key="1">
    <source>
        <dbReference type="Pfam" id="PF01408"/>
    </source>
</evidence>
<dbReference type="InterPro" id="IPR000683">
    <property type="entry name" value="Gfo/Idh/MocA-like_OxRdtase_N"/>
</dbReference>
<proteinExistence type="predicted"/>
<dbReference type="SUPFAM" id="SSF55347">
    <property type="entry name" value="Glyceraldehyde-3-phosphate dehydrogenase-like, C-terminal domain"/>
    <property type="match status" value="1"/>
</dbReference>
<feature type="domain" description="GFO/IDH/MocA-like oxidoreductase" evidence="2">
    <location>
        <begin position="133"/>
        <end position="255"/>
    </location>
</feature>
<organism evidence="3">
    <name type="scientific">marine metagenome</name>
    <dbReference type="NCBI Taxonomy" id="408172"/>
    <lineage>
        <taxon>unclassified sequences</taxon>
        <taxon>metagenomes</taxon>
        <taxon>ecological metagenomes</taxon>
    </lineage>
</organism>
<feature type="domain" description="Gfo/Idh/MocA-like oxidoreductase N-terminal" evidence="1">
    <location>
        <begin position="4"/>
        <end position="123"/>
    </location>
</feature>
<accession>A0A382H834</accession>
<dbReference type="Gene3D" id="3.40.50.720">
    <property type="entry name" value="NAD(P)-binding Rossmann-like Domain"/>
    <property type="match status" value="1"/>
</dbReference>
<dbReference type="PANTHER" id="PTHR43377">
    <property type="entry name" value="BILIVERDIN REDUCTASE A"/>
    <property type="match status" value="1"/>
</dbReference>
<dbReference type="Pfam" id="PF22725">
    <property type="entry name" value="GFO_IDH_MocA_C3"/>
    <property type="match status" value="1"/>
</dbReference>
<dbReference type="Gene3D" id="3.30.360.10">
    <property type="entry name" value="Dihydrodipicolinate Reductase, domain 2"/>
    <property type="match status" value="1"/>
</dbReference>
<dbReference type="EMBL" id="UINC01059727">
    <property type="protein sequence ID" value="SVB83454.1"/>
    <property type="molecule type" value="Genomic_DNA"/>
</dbReference>
<reference evidence="3" key="1">
    <citation type="submission" date="2018-05" db="EMBL/GenBank/DDBJ databases">
        <authorList>
            <person name="Lanie J.A."/>
            <person name="Ng W.-L."/>
            <person name="Kazmierczak K.M."/>
            <person name="Andrzejewski T.M."/>
            <person name="Davidsen T.M."/>
            <person name="Wayne K.J."/>
            <person name="Tettelin H."/>
            <person name="Glass J.I."/>
            <person name="Rusch D."/>
            <person name="Podicherti R."/>
            <person name="Tsui H.-C.T."/>
            <person name="Winkler M.E."/>
        </authorList>
    </citation>
    <scope>NUCLEOTIDE SEQUENCE</scope>
</reference>